<dbReference type="HOGENOM" id="CLU_819891_0_0_1"/>
<name>D8RCG1_SELML</name>
<evidence type="ECO:0000256" key="2">
    <source>
        <dbReference type="ARBA" id="ARBA00022737"/>
    </source>
</evidence>
<dbReference type="KEGG" id="smo:SELMODRAFT_90103"/>
<dbReference type="SUPFAM" id="SSF52058">
    <property type="entry name" value="L domain-like"/>
    <property type="match status" value="1"/>
</dbReference>
<dbReference type="STRING" id="88036.D8RCG1"/>
<sequence length="339" mass="37434">MLDLTGCKSLTLLPDFPSHCGIRRLSLRWCSRIQELPDSIGNLERLETFDLAGTSVSSLPGAFGNIKKLENLDISFCMSLSSLPTSFAGLSHLKSLHMFRCGIVKLNQGFGELRSLVNLDMAECSQFTELSPDFGKLVSLEELILKNCKEFSMLPQGFENLKNLLKLDLEGCALVQLPDAFGGLGSLTRLNSAYSRIQAVPLSVSYLDKTEQLRLDHCFLLTKVSGLPGALKSIPGQLRVLDVGECFQLEVLRDLGELHHLEKLILCNCINLKEIHGVDRLSSLTSLNLSGCCKLSNSNVPGLSECKSLQRLYLSGSKVHISPNDLEVCRFFSWRIDSP</sequence>
<dbReference type="InterPro" id="IPR050216">
    <property type="entry name" value="LRR_domain-containing"/>
</dbReference>
<dbReference type="PANTHER" id="PTHR48051">
    <property type="match status" value="1"/>
</dbReference>
<gene>
    <name evidence="3" type="ORF">SELMODRAFT_90103</name>
</gene>
<dbReference type="OMA" id="LENCKVC"/>
<dbReference type="SMART" id="SM00369">
    <property type="entry name" value="LRR_TYP"/>
    <property type="match status" value="3"/>
</dbReference>
<dbReference type="EMBL" id="GL377576">
    <property type="protein sequence ID" value="EFJ30122.1"/>
    <property type="molecule type" value="Genomic_DNA"/>
</dbReference>
<dbReference type="PANTHER" id="PTHR48051:SF46">
    <property type="entry name" value="LEUCINE RICH REPEAT-CONTAINING DOMAIN PROTEIN"/>
    <property type="match status" value="1"/>
</dbReference>
<dbReference type="Gene3D" id="3.80.10.10">
    <property type="entry name" value="Ribonuclease Inhibitor"/>
    <property type="match status" value="1"/>
</dbReference>
<dbReference type="InterPro" id="IPR032675">
    <property type="entry name" value="LRR_dom_sf"/>
</dbReference>
<dbReference type="InParanoid" id="D8RCG1"/>
<reference evidence="3 4" key="1">
    <citation type="journal article" date="2011" name="Science">
        <title>The Selaginella genome identifies genetic changes associated with the evolution of vascular plants.</title>
        <authorList>
            <person name="Banks J.A."/>
            <person name="Nishiyama T."/>
            <person name="Hasebe M."/>
            <person name="Bowman J.L."/>
            <person name="Gribskov M."/>
            <person name="dePamphilis C."/>
            <person name="Albert V.A."/>
            <person name="Aono N."/>
            <person name="Aoyama T."/>
            <person name="Ambrose B.A."/>
            <person name="Ashton N.W."/>
            <person name="Axtell M.J."/>
            <person name="Barker E."/>
            <person name="Barker M.S."/>
            <person name="Bennetzen J.L."/>
            <person name="Bonawitz N.D."/>
            <person name="Chapple C."/>
            <person name="Cheng C."/>
            <person name="Correa L.G."/>
            <person name="Dacre M."/>
            <person name="DeBarry J."/>
            <person name="Dreyer I."/>
            <person name="Elias M."/>
            <person name="Engstrom E.M."/>
            <person name="Estelle M."/>
            <person name="Feng L."/>
            <person name="Finet C."/>
            <person name="Floyd S.K."/>
            <person name="Frommer W.B."/>
            <person name="Fujita T."/>
            <person name="Gramzow L."/>
            <person name="Gutensohn M."/>
            <person name="Harholt J."/>
            <person name="Hattori M."/>
            <person name="Heyl A."/>
            <person name="Hirai T."/>
            <person name="Hiwatashi Y."/>
            <person name="Ishikawa M."/>
            <person name="Iwata M."/>
            <person name="Karol K.G."/>
            <person name="Koehler B."/>
            <person name="Kolukisaoglu U."/>
            <person name="Kubo M."/>
            <person name="Kurata T."/>
            <person name="Lalonde S."/>
            <person name="Li K."/>
            <person name="Li Y."/>
            <person name="Litt A."/>
            <person name="Lyons E."/>
            <person name="Manning G."/>
            <person name="Maruyama T."/>
            <person name="Michael T.P."/>
            <person name="Mikami K."/>
            <person name="Miyazaki S."/>
            <person name="Morinaga S."/>
            <person name="Murata T."/>
            <person name="Mueller-Roeber B."/>
            <person name="Nelson D.R."/>
            <person name="Obara M."/>
            <person name="Oguri Y."/>
            <person name="Olmstead R.G."/>
            <person name="Onodera N."/>
            <person name="Petersen B.L."/>
            <person name="Pils B."/>
            <person name="Prigge M."/>
            <person name="Rensing S.A."/>
            <person name="Riano-Pachon D.M."/>
            <person name="Roberts A.W."/>
            <person name="Sato Y."/>
            <person name="Scheller H.V."/>
            <person name="Schulz B."/>
            <person name="Schulz C."/>
            <person name="Shakirov E.V."/>
            <person name="Shibagaki N."/>
            <person name="Shinohara N."/>
            <person name="Shippen D.E."/>
            <person name="Soerensen I."/>
            <person name="Sotooka R."/>
            <person name="Sugimoto N."/>
            <person name="Sugita M."/>
            <person name="Sumikawa N."/>
            <person name="Tanurdzic M."/>
            <person name="Theissen G."/>
            <person name="Ulvskov P."/>
            <person name="Wakazuki S."/>
            <person name="Weng J.K."/>
            <person name="Willats W.W."/>
            <person name="Wipf D."/>
            <person name="Wolf P.G."/>
            <person name="Yang L."/>
            <person name="Zimmer A.D."/>
            <person name="Zhu Q."/>
            <person name="Mitros T."/>
            <person name="Hellsten U."/>
            <person name="Loque D."/>
            <person name="Otillar R."/>
            <person name="Salamov A."/>
            <person name="Schmutz J."/>
            <person name="Shapiro H."/>
            <person name="Lindquist E."/>
            <person name="Lucas S."/>
            <person name="Rokhsar D."/>
            <person name="Grigoriev I.V."/>
        </authorList>
    </citation>
    <scope>NUCLEOTIDE SEQUENCE [LARGE SCALE GENOMIC DNA]</scope>
</reference>
<keyword evidence="1" id="KW-0433">Leucine-rich repeat</keyword>
<keyword evidence="2" id="KW-0677">Repeat</keyword>
<dbReference type="Proteomes" id="UP000001514">
    <property type="component" value="Unassembled WGS sequence"/>
</dbReference>
<protein>
    <submittedName>
        <fullName evidence="3">Uncharacterized protein</fullName>
    </submittedName>
</protein>
<evidence type="ECO:0000256" key="1">
    <source>
        <dbReference type="ARBA" id="ARBA00022614"/>
    </source>
</evidence>
<dbReference type="Gramene" id="EFJ30122">
    <property type="protein sequence ID" value="EFJ30122"/>
    <property type="gene ID" value="SELMODRAFT_90103"/>
</dbReference>
<evidence type="ECO:0000313" key="4">
    <source>
        <dbReference type="Proteomes" id="UP000001514"/>
    </source>
</evidence>
<dbReference type="OrthoDB" id="2018313at2759"/>
<evidence type="ECO:0000313" key="3">
    <source>
        <dbReference type="EMBL" id="EFJ30122.1"/>
    </source>
</evidence>
<dbReference type="InterPro" id="IPR003591">
    <property type="entry name" value="Leu-rich_rpt_typical-subtyp"/>
</dbReference>
<accession>D8RCG1</accession>
<dbReference type="AlphaFoldDB" id="D8RCG1"/>
<proteinExistence type="predicted"/>
<keyword evidence="4" id="KW-1185">Reference proteome</keyword>
<organism evidence="4">
    <name type="scientific">Selaginella moellendorffii</name>
    <name type="common">Spikemoss</name>
    <dbReference type="NCBI Taxonomy" id="88036"/>
    <lineage>
        <taxon>Eukaryota</taxon>
        <taxon>Viridiplantae</taxon>
        <taxon>Streptophyta</taxon>
        <taxon>Embryophyta</taxon>
        <taxon>Tracheophyta</taxon>
        <taxon>Lycopodiopsida</taxon>
        <taxon>Selaginellales</taxon>
        <taxon>Selaginellaceae</taxon>
        <taxon>Selaginella</taxon>
    </lineage>
</organism>